<evidence type="ECO:0000256" key="1">
    <source>
        <dbReference type="ARBA" id="ARBA00023125"/>
    </source>
</evidence>
<organism evidence="6 7">
    <name type="scientific">Clostridium boliviensis</name>
    <dbReference type="NCBI Taxonomy" id="318465"/>
    <lineage>
        <taxon>Bacteria</taxon>
        <taxon>Bacillati</taxon>
        <taxon>Bacillota</taxon>
        <taxon>Clostridia</taxon>
        <taxon>Eubacteriales</taxon>
        <taxon>Clostridiaceae</taxon>
        <taxon>Clostridium</taxon>
    </lineage>
</organism>
<evidence type="ECO:0000313" key="6">
    <source>
        <dbReference type="EMBL" id="MDW2799666.1"/>
    </source>
</evidence>
<dbReference type="PROSITE" id="PS51898">
    <property type="entry name" value="TYR_RECOMBINASE"/>
    <property type="match status" value="1"/>
</dbReference>
<keyword evidence="7" id="KW-1185">Reference proteome</keyword>
<dbReference type="Gene3D" id="1.10.150.130">
    <property type="match status" value="1"/>
</dbReference>
<dbReference type="Pfam" id="PF00589">
    <property type="entry name" value="Phage_integrase"/>
    <property type="match status" value="1"/>
</dbReference>
<name>A0ABU4GPZ1_9CLOT</name>
<dbReference type="EMBL" id="JAWONS010000280">
    <property type="protein sequence ID" value="MDW2799666.1"/>
    <property type="molecule type" value="Genomic_DNA"/>
</dbReference>
<dbReference type="SUPFAM" id="SSF56349">
    <property type="entry name" value="DNA breaking-rejoining enzymes"/>
    <property type="match status" value="1"/>
</dbReference>
<dbReference type="PROSITE" id="PS51900">
    <property type="entry name" value="CB"/>
    <property type="match status" value="1"/>
</dbReference>
<sequence>MKSKNNIQELFFSRTSDYLNHYLPNQVLKSNHTIETYRDALTVLRRYVTNQKQISLRKFRFDDCTHDFLLDYVAFLKDSGCAERTCNNRLAALRAYLWYAADSDISLQSIALTASKVPFLRVPKRTRETISEEDLAALLAAPPNTKIGLRDRMIMILLYDSAIRVSELLALKMSSVNTQSCIPYIRIHGKGDKERTVSITDKTVTHLNVYVEKYHPKKEGNSFLFYTLIHGQAGMMSTGNVERILKKYADIIRPDHPNLPKHVYPHMVRRSRATNLYQNGVELELVSRILGHSSTETTRIYAVPSIEMMREAMEKGNLAVSEAPLWPEADEEMARLCGLR</sequence>
<feature type="domain" description="Tyr recombinase" evidence="4">
    <location>
        <begin position="125"/>
        <end position="314"/>
    </location>
</feature>
<dbReference type="PANTHER" id="PTHR30349">
    <property type="entry name" value="PHAGE INTEGRASE-RELATED"/>
    <property type="match status" value="1"/>
</dbReference>
<protein>
    <submittedName>
        <fullName evidence="6">Tyrosine-type recombinase/integrase</fullName>
    </submittedName>
</protein>
<keyword evidence="1 3" id="KW-0238">DNA-binding</keyword>
<feature type="domain" description="Core-binding (CB)" evidence="5">
    <location>
        <begin position="9"/>
        <end position="101"/>
    </location>
</feature>
<evidence type="ECO:0000256" key="3">
    <source>
        <dbReference type="PROSITE-ProRule" id="PRU01248"/>
    </source>
</evidence>
<dbReference type="InterPro" id="IPR002104">
    <property type="entry name" value="Integrase_catalytic"/>
</dbReference>
<dbReference type="Proteomes" id="UP001276854">
    <property type="component" value="Unassembled WGS sequence"/>
</dbReference>
<dbReference type="PANTHER" id="PTHR30349:SF81">
    <property type="entry name" value="TYROSINE RECOMBINASE XERC"/>
    <property type="match status" value="1"/>
</dbReference>
<dbReference type="InterPro" id="IPR010998">
    <property type="entry name" value="Integrase_recombinase_N"/>
</dbReference>
<dbReference type="InterPro" id="IPR025269">
    <property type="entry name" value="SAM-like_dom"/>
</dbReference>
<keyword evidence="2" id="KW-0233">DNA recombination</keyword>
<reference evidence="6 7" key="1">
    <citation type="submission" date="2023-10" db="EMBL/GenBank/DDBJ databases">
        <title>A novel Glycoside Hydrolase 43-Like Enzyme from Clostrdium boliviensis is an Endo-xylanase, and a Candidate for Xylooligosaccharides Production from Different Xylan Substrates.</title>
        <authorList>
            <person name="Alvarez M.T."/>
            <person name="Rocabado-Villegas L.R."/>
            <person name="Salas-Veizaga D.M."/>
            <person name="Linares-Pasten J.A."/>
            <person name="Gudmundsdottir E.E."/>
            <person name="Hreggvidsson G.O."/>
            <person name="Adlercreutz P."/>
            <person name="Nordberg Karlsson E."/>
        </authorList>
    </citation>
    <scope>NUCLEOTIDE SEQUENCE [LARGE SCALE GENOMIC DNA]</scope>
    <source>
        <strain evidence="6 7">E-1</strain>
    </source>
</reference>
<dbReference type="InterPro" id="IPR044068">
    <property type="entry name" value="CB"/>
</dbReference>
<dbReference type="Pfam" id="PF13102">
    <property type="entry name" value="Phage_int_SAM_5"/>
    <property type="match status" value="1"/>
</dbReference>
<comment type="caution">
    <text evidence="6">The sequence shown here is derived from an EMBL/GenBank/DDBJ whole genome shotgun (WGS) entry which is preliminary data.</text>
</comment>
<dbReference type="RefSeq" id="WP_318065852.1">
    <property type="nucleotide sequence ID" value="NZ_JAWONS010000280.1"/>
</dbReference>
<accession>A0ABU4GPZ1</accession>
<evidence type="ECO:0000256" key="2">
    <source>
        <dbReference type="ARBA" id="ARBA00023172"/>
    </source>
</evidence>
<dbReference type="InterPro" id="IPR013762">
    <property type="entry name" value="Integrase-like_cat_sf"/>
</dbReference>
<dbReference type="InterPro" id="IPR050090">
    <property type="entry name" value="Tyrosine_recombinase_XerCD"/>
</dbReference>
<evidence type="ECO:0000259" key="5">
    <source>
        <dbReference type="PROSITE" id="PS51900"/>
    </source>
</evidence>
<proteinExistence type="predicted"/>
<dbReference type="Gene3D" id="1.10.443.10">
    <property type="entry name" value="Intergrase catalytic core"/>
    <property type="match status" value="1"/>
</dbReference>
<gene>
    <name evidence="6" type="ORF">RZO55_18995</name>
</gene>
<evidence type="ECO:0000313" key="7">
    <source>
        <dbReference type="Proteomes" id="UP001276854"/>
    </source>
</evidence>
<dbReference type="InterPro" id="IPR011010">
    <property type="entry name" value="DNA_brk_join_enz"/>
</dbReference>
<evidence type="ECO:0000259" key="4">
    <source>
        <dbReference type="PROSITE" id="PS51898"/>
    </source>
</evidence>